<name>A0ABW0ZKS0_9ACTN</name>
<feature type="transmembrane region" description="Helical" evidence="1">
    <location>
        <begin position="13"/>
        <end position="40"/>
    </location>
</feature>
<organism evidence="2 3">
    <name type="scientific">Nocardioides vastitatis</name>
    <dbReference type="NCBI Taxonomy" id="2568655"/>
    <lineage>
        <taxon>Bacteria</taxon>
        <taxon>Bacillati</taxon>
        <taxon>Actinomycetota</taxon>
        <taxon>Actinomycetes</taxon>
        <taxon>Propionibacteriales</taxon>
        <taxon>Nocardioidaceae</taxon>
        <taxon>Nocardioides</taxon>
    </lineage>
</organism>
<dbReference type="EMBL" id="JBHSNS010000019">
    <property type="protein sequence ID" value="MFC5731609.1"/>
    <property type="molecule type" value="Genomic_DNA"/>
</dbReference>
<dbReference type="RefSeq" id="WP_168798207.1">
    <property type="nucleotide sequence ID" value="NZ_JBHSNS010000019.1"/>
</dbReference>
<dbReference type="Proteomes" id="UP001596072">
    <property type="component" value="Unassembled WGS sequence"/>
</dbReference>
<comment type="caution">
    <text evidence="2">The sequence shown here is derived from an EMBL/GenBank/DDBJ whole genome shotgun (WGS) entry which is preliminary data.</text>
</comment>
<keyword evidence="3" id="KW-1185">Reference proteome</keyword>
<reference evidence="3" key="1">
    <citation type="journal article" date="2019" name="Int. J. Syst. Evol. Microbiol.">
        <title>The Global Catalogue of Microorganisms (GCM) 10K type strain sequencing project: providing services to taxonomists for standard genome sequencing and annotation.</title>
        <authorList>
            <consortium name="The Broad Institute Genomics Platform"/>
            <consortium name="The Broad Institute Genome Sequencing Center for Infectious Disease"/>
            <person name="Wu L."/>
            <person name="Ma J."/>
        </authorList>
    </citation>
    <scope>NUCLEOTIDE SEQUENCE [LARGE SCALE GENOMIC DNA]</scope>
    <source>
        <strain evidence="3">YIM 94188</strain>
    </source>
</reference>
<proteinExistence type="predicted"/>
<sequence>MGPLWCTAGMGSMALWMLACLAGAVIVGLLVAVVTALAIWRIRDNRSSPDESLEDVPR</sequence>
<gene>
    <name evidence="2" type="ORF">ACFPQB_22045</name>
</gene>
<keyword evidence="1" id="KW-0812">Transmembrane</keyword>
<keyword evidence="1" id="KW-0472">Membrane</keyword>
<keyword evidence="1" id="KW-1133">Transmembrane helix</keyword>
<protein>
    <submittedName>
        <fullName evidence="2">Uncharacterized protein</fullName>
    </submittedName>
</protein>
<evidence type="ECO:0000313" key="2">
    <source>
        <dbReference type="EMBL" id="MFC5731609.1"/>
    </source>
</evidence>
<evidence type="ECO:0000313" key="3">
    <source>
        <dbReference type="Proteomes" id="UP001596072"/>
    </source>
</evidence>
<accession>A0ABW0ZKS0</accession>
<evidence type="ECO:0000256" key="1">
    <source>
        <dbReference type="SAM" id="Phobius"/>
    </source>
</evidence>